<sequence length="831" mass="94319">MPARIRRRITSSRRDEIEKEQEEQSQQIIRPFENVHGFPVSYAASSQSSFLNQPLTIKDTAVLYLSLMKSRSNYLKLCPMFQLYWVKQSSYIKKLMEQDKPIPEHLKKDDVYANRSCILNNDVNARDIMVKLLECGLSMGVHFFEIRVFIAKDERSDTKEEKERMKREREEKKAQREQEKLERKIKREQESKEREERKLQKEIEKREEQLKRKEEQGSTSLGISRNINENQEKGEGSKNLAKSSKTGSKGKKDASNVKEEANSKPKAPVSNTSSSSNTSNHGDLQSPDNQRMIANLNYIGSKNKGLNDLMNEVASGRSTTNQVSLFQKYIREAKLLGPPPHSDEVINELVLKIDNEVIEELRLAEEGNNKEASSGQDGNSQAPEPQNEDVTRKKVSGKNTAKSSNGQGPSDGPTSDKAYRGNLDIEGPSHSRSGIFVKSEQNNSVTYLADPASSQMVIDLSGKKKKMLKKDIPKDQKLTAFQEKYLFNATVLFEFLENPNVRFQFPKFAICEVIEPSTQFNSDNGDNSDNKDILVSFLWIHNQKAMDNYEAELKQYESKIKEQEESDRKAKLEEEEEEKSKIESENKEELAEKSDEENSATINSADMTEENSESKEDATVVVTKQEDETDTVQEQNVEEQAAPAKRRAPPPRRGKKRRRGHPPKKSSAPKPLSPPEEPVYSFSSVSFTIHGIPNKFVPIFVNSLDPVDKVRSRMEHILETGNRITPYQLWYQVDGKLDADLAENARVSLKQEEKKMTGIPTIQEKVEPKKYPKKKKPKEVDQSGNKQTSEASSIVVKAEPSENATASQEARSNEAPVANTNVTQDKVEVHM</sequence>
<evidence type="ECO:0000313" key="5">
    <source>
        <dbReference type="Proteomes" id="UP000669133"/>
    </source>
</evidence>
<feature type="region of interest" description="Disordered" evidence="1">
    <location>
        <begin position="560"/>
        <end position="680"/>
    </location>
</feature>
<dbReference type="InterPro" id="IPR058986">
    <property type="entry name" value="Swc3_C"/>
</dbReference>
<reference evidence="4 5" key="1">
    <citation type="submission" date="2020-12" db="EMBL/GenBank/DDBJ databases">
        <title>Effect of drift, selection, and recombination on the evolution of hybrid genomes in Candida yeast pathogens.</title>
        <authorList>
            <person name="Mixao V."/>
            <person name="Ksiezopolska E."/>
            <person name="Saus E."/>
            <person name="Boekhout T."/>
            <person name="Gacser A."/>
            <person name="Gabaldon T."/>
        </authorList>
    </citation>
    <scope>NUCLEOTIDE SEQUENCE [LARGE SCALE GENOMIC DNA]</scope>
    <source>
        <strain evidence="4 5">BP57</strain>
    </source>
</reference>
<feature type="compositionally biased region" description="Basic and acidic residues" evidence="1">
    <location>
        <begin position="157"/>
        <end position="216"/>
    </location>
</feature>
<dbReference type="PANTHER" id="PTHR28108">
    <property type="entry name" value="SWR1-COMPLEX PROTEIN 3"/>
    <property type="match status" value="1"/>
</dbReference>
<dbReference type="PANTHER" id="PTHR28108:SF1">
    <property type="entry name" value="SWR1-COMPLEX PROTEIN 3"/>
    <property type="match status" value="1"/>
</dbReference>
<feature type="compositionally biased region" description="Basic and acidic residues" evidence="1">
    <location>
        <begin position="560"/>
        <end position="593"/>
    </location>
</feature>
<evidence type="ECO:0000256" key="1">
    <source>
        <dbReference type="SAM" id="MobiDB-lite"/>
    </source>
</evidence>
<feature type="region of interest" description="Disordered" evidence="1">
    <location>
        <begin position="1"/>
        <end position="25"/>
    </location>
</feature>
<gene>
    <name evidence="4" type="ORF">I9W82_004996</name>
</gene>
<feature type="region of interest" description="Disordered" evidence="1">
    <location>
        <begin position="366"/>
        <end position="435"/>
    </location>
</feature>
<dbReference type="GO" id="GO:0140849">
    <property type="term" value="F:ATP-dependent H2AZ histone chaperone activity"/>
    <property type="evidence" value="ECO:0007669"/>
    <property type="project" value="InterPro"/>
</dbReference>
<feature type="domain" description="Swc3 C-terminal" evidence="3">
    <location>
        <begin position="677"/>
        <end position="751"/>
    </location>
</feature>
<organism evidence="4 5">
    <name type="scientific">Candida metapsilosis</name>
    <dbReference type="NCBI Taxonomy" id="273372"/>
    <lineage>
        <taxon>Eukaryota</taxon>
        <taxon>Fungi</taxon>
        <taxon>Dikarya</taxon>
        <taxon>Ascomycota</taxon>
        <taxon>Saccharomycotina</taxon>
        <taxon>Pichiomycetes</taxon>
        <taxon>Debaryomycetaceae</taxon>
        <taxon>Candida/Lodderomyces clade</taxon>
        <taxon>Candida</taxon>
    </lineage>
</organism>
<name>A0A8H7ZE79_9ASCO</name>
<evidence type="ECO:0000259" key="3">
    <source>
        <dbReference type="Pfam" id="PF26242"/>
    </source>
</evidence>
<comment type="caution">
    <text evidence="4">The sequence shown here is derived from an EMBL/GenBank/DDBJ whole genome shotgun (WGS) entry which is preliminary data.</text>
</comment>
<dbReference type="Pfam" id="PF26242">
    <property type="entry name" value="Swc3_C"/>
    <property type="match status" value="2"/>
</dbReference>
<dbReference type="EMBL" id="JAEOAQ010000007">
    <property type="protein sequence ID" value="KAG5417363.1"/>
    <property type="molecule type" value="Genomic_DNA"/>
</dbReference>
<dbReference type="RefSeq" id="XP_067546479.1">
    <property type="nucleotide sequence ID" value="XM_067694126.1"/>
</dbReference>
<feature type="domain" description="Swc3 C-terminal" evidence="3">
    <location>
        <begin position="474"/>
        <end position="584"/>
    </location>
</feature>
<proteinExistence type="predicted"/>
<feature type="compositionally biased region" description="Polar residues" evidence="1">
    <location>
        <begin position="782"/>
        <end position="792"/>
    </location>
</feature>
<keyword evidence="5" id="KW-1185">Reference proteome</keyword>
<feature type="compositionally biased region" description="Basic residues" evidence="1">
    <location>
        <begin position="1"/>
        <end position="11"/>
    </location>
</feature>
<feature type="compositionally biased region" description="Polar residues" evidence="1">
    <location>
        <begin position="217"/>
        <end position="229"/>
    </location>
</feature>
<dbReference type="Pfam" id="PF24707">
    <property type="entry name" value="Swc3"/>
    <property type="match status" value="1"/>
</dbReference>
<dbReference type="GO" id="GO:0000812">
    <property type="term" value="C:Swr1 complex"/>
    <property type="evidence" value="ECO:0007669"/>
    <property type="project" value="InterPro"/>
</dbReference>
<feature type="domain" description="SWR1-complex protein 3" evidence="2">
    <location>
        <begin position="30"/>
        <end position="155"/>
    </location>
</feature>
<dbReference type="AlphaFoldDB" id="A0A8H7ZE79"/>
<dbReference type="Proteomes" id="UP000669133">
    <property type="component" value="Unassembled WGS sequence"/>
</dbReference>
<feature type="compositionally biased region" description="Basic and acidic residues" evidence="1">
    <location>
        <begin position="250"/>
        <end position="263"/>
    </location>
</feature>
<feature type="compositionally biased region" description="Polar residues" evidence="1">
    <location>
        <begin position="397"/>
        <end position="408"/>
    </location>
</feature>
<dbReference type="InterPro" id="IPR057558">
    <property type="entry name" value="Swc3_dom"/>
</dbReference>
<evidence type="ECO:0000259" key="2">
    <source>
        <dbReference type="Pfam" id="PF24707"/>
    </source>
</evidence>
<accession>A0A8H7ZE79</accession>
<feature type="compositionally biased region" description="Low complexity" evidence="1">
    <location>
        <begin position="270"/>
        <end position="280"/>
    </location>
</feature>
<dbReference type="OrthoDB" id="4097064at2759"/>
<dbReference type="InterPro" id="IPR037651">
    <property type="entry name" value="Swc3"/>
</dbReference>
<feature type="compositionally biased region" description="Basic residues" evidence="1">
    <location>
        <begin position="644"/>
        <end position="664"/>
    </location>
</feature>
<dbReference type="CDD" id="cd22249">
    <property type="entry name" value="UDM1_RNF168_RNF169-like"/>
    <property type="match status" value="1"/>
</dbReference>
<feature type="region of interest" description="Disordered" evidence="1">
    <location>
        <begin position="157"/>
        <end position="296"/>
    </location>
</feature>
<feature type="compositionally biased region" description="Polar residues" evidence="1">
    <location>
        <begin position="370"/>
        <end position="384"/>
    </location>
</feature>
<feature type="region of interest" description="Disordered" evidence="1">
    <location>
        <begin position="754"/>
        <end position="831"/>
    </location>
</feature>
<protein>
    <submittedName>
        <fullName evidence="4">SWC3</fullName>
    </submittedName>
</protein>
<evidence type="ECO:0000313" key="4">
    <source>
        <dbReference type="EMBL" id="KAG5417363.1"/>
    </source>
</evidence>
<dbReference type="GeneID" id="93653625"/>